<keyword evidence="9 14" id="KW-0663">Pyridoxal phosphate</keyword>
<dbReference type="GO" id="GO:0030170">
    <property type="term" value="F:pyridoxal phosphate binding"/>
    <property type="evidence" value="ECO:0007669"/>
    <property type="project" value="InterPro"/>
</dbReference>
<reference evidence="16" key="1">
    <citation type="submission" date="2016-10" db="EMBL/GenBank/DDBJ databases">
        <authorList>
            <person name="Varghese N."/>
            <person name="Submissions S."/>
        </authorList>
    </citation>
    <scope>NUCLEOTIDE SEQUENCE [LARGE SCALE GENOMIC DNA]</scope>
    <source>
        <strain evidence="16">DSM 44437</strain>
    </source>
</reference>
<evidence type="ECO:0000256" key="12">
    <source>
        <dbReference type="ARBA" id="ARBA00031476"/>
    </source>
</evidence>
<dbReference type="InterPro" id="IPR049704">
    <property type="entry name" value="Aminotrans_3_PPA_site"/>
</dbReference>
<dbReference type="InterPro" id="IPR005814">
    <property type="entry name" value="Aminotrans_3"/>
</dbReference>
<dbReference type="GO" id="GO:0045303">
    <property type="term" value="F:diaminobutyrate-2-oxoglutarate transaminase activity"/>
    <property type="evidence" value="ECO:0007669"/>
    <property type="project" value="UniProtKB-EC"/>
</dbReference>
<dbReference type="OrthoDB" id="9801052at2"/>
<dbReference type="Gene3D" id="3.90.1150.10">
    <property type="entry name" value="Aspartate Aminotransferase, domain 1"/>
    <property type="match status" value="1"/>
</dbReference>
<dbReference type="InterPro" id="IPR015422">
    <property type="entry name" value="PyrdxlP-dep_Trfase_small"/>
</dbReference>
<dbReference type="PROSITE" id="PS00599">
    <property type="entry name" value="AA_TRANSFER_CLASS_2"/>
    <property type="match status" value="1"/>
</dbReference>
<keyword evidence="16" id="KW-1185">Reference proteome</keyword>
<dbReference type="InterPro" id="IPR015421">
    <property type="entry name" value="PyrdxlP-dep_Trfase_major"/>
</dbReference>
<dbReference type="InterPro" id="IPR001917">
    <property type="entry name" value="Aminotrans_II_pyridoxalP_BS"/>
</dbReference>
<dbReference type="RefSeq" id="WP_089909337.1">
    <property type="nucleotide sequence ID" value="NZ_FOFV01000001.1"/>
</dbReference>
<dbReference type="InterPro" id="IPR004637">
    <property type="entry name" value="Dat"/>
</dbReference>
<evidence type="ECO:0000256" key="10">
    <source>
        <dbReference type="ARBA" id="ARBA00029744"/>
    </source>
</evidence>
<organism evidence="15 16">
    <name type="scientific">Lentzea albida</name>
    <dbReference type="NCBI Taxonomy" id="65499"/>
    <lineage>
        <taxon>Bacteria</taxon>
        <taxon>Bacillati</taxon>
        <taxon>Actinomycetota</taxon>
        <taxon>Actinomycetes</taxon>
        <taxon>Pseudonocardiales</taxon>
        <taxon>Pseudonocardiaceae</taxon>
        <taxon>Lentzea</taxon>
    </lineage>
</organism>
<comment type="similarity">
    <text evidence="4 14">Belongs to the class-III pyridoxal-phosphate-dependent aminotransferase family.</text>
</comment>
<evidence type="ECO:0000313" key="15">
    <source>
        <dbReference type="EMBL" id="SEP94844.1"/>
    </source>
</evidence>
<comment type="pathway">
    <text evidence="3">Amine and polyamine biosynthesis; ectoine biosynthesis; L-ectoine from L-aspartate 4-semialdehyde: step 1/3.</text>
</comment>
<dbReference type="Gene3D" id="3.40.640.10">
    <property type="entry name" value="Type I PLP-dependent aspartate aminotransferase-like (Major domain)"/>
    <property type="match status" value="1"/>
</dbReference>
<dbReference type="EC" id="2.6.1.76" evidence="5"/>
<protein>
    <recommendedName>
        <fullName evidence="6">Diaminobutyrate--2-oxoglutarate transaminase</fullName>
        <ecNumber evidence="5">2.6.1.76</ecNumber>
    </recommendedName>
    <alternativeName>
        <fullName evidence="11">DABA aminotransferase</fullName>
    </alternativeName>
    <alternativeName>
        <fullName evidence="12">Diaminobutyrate--2-oxoglutarate aminotransferase</fullName>
    </alternativeName>
    <alternativeName>
        <fullName evidence="10">L-2,4-diaminobutyric acid transaminase</fullName>
    </alternativeName>
</protein>
<dbReference type="SUPFAM" id="SSF53383">
    <property type="entry name" value="PLP-dependent transferases"/>
    <property type="match status" value="1"/>
</dbReference>
<dbReference type="PIRSF" id="PIRSF000521">
    <property type="entry name" value="Transaminase_4ab_Lys_Orn"/>
    <property type="match status" value="1"/>
</dbReference>
<gene>
    <name evidence="15" type="ORF">SAMN04488000_101769</name>
</gene>
<sequence>MTDVHSLPARGTTTGTEVFDELESEVRLYCRKFPAVFTTATGSTLVTESGDEYLDFFCGAGALNYGHNEPSVVARMLDYLTGGGVLHGLDMHTSAKRLFLERLRDVVLRPRGLDHRVQFCGPTGTDAVEAALKLARNATGRQGVIAFSGAFHGMSHGSLTVTGSRAARRAGGAPLAHATFLPYEDGPAGTVDSIALLTAVLDDPSSGVDLPAAVIVESLQMDGGVYPASAEWLRALRDVTAARGILLVCDEIQAGCGRTGDFFGFEHAGIVPDVITLSKSLGGAGMPISVVLLRPELDVWQPGEHTGTFRGNQLAFVAGAAALDLWERDDFHALRAAGAERMTRFRAEVVARDPRLLARGRGMVVGIDTGDATRASALQRHCFDNGLVLETCGRSNEVVKVTPALTVTAADLDRGLAVVLDAVEATTG</sequence>
<dbReference type="PANTHER" id="PTHR43552">
    <property type="entry name" value="DIAMINOBUTYRATE--2-OXOGLUTARATE AMINOTRANSFERASE"/>
    <property type="match status" value="1"/>
</dbReference>
<evidence type="ECO:0000256" key="9">
    <source>
        <dbReference type="ARBA" id="ARBA00022898"/>
    </source>
</evidence>
<evidence type="ECO:0000256" key="11">
    <source>
        <dbReference type="ARBA" id="ARBA00030665"/>
    </source>
</evidence>
<evidence type="ECO:0000256" key="13">
    <source>
        <dbReference type="ARBA" id="ARBA00049111"/>
    </source>
</evidence>
<evidence type="ECO:0000256" key="2">
    <source>
        <dbReference type="ARBA" id="ARBA00002189"/>
    </source>
</evidence>
<dbReference type="NCBIfam" id="NF006733">
    <property type="entry name" value="PRK09264.1"/>
    <property type="match status" value="1"/>
</dbReference>
<accession>A0A1H9C151</accession>
<comment type="cofactor">
    <cofactor evidence="1">
        <name>pyridoxal 5'-phosphate</name>
        <dbReference type="ChEBI" id="CHEBI:597326"/>
    </cofactor>
</comment>
<dbReference type="PANTHER" id="PTHR43552:SF2">
    <property type="entry name" value="DIAMINOBUTYRATE--2-OXOGLUTARATE TRANSAMINASE"/>
    <property type="match status" value="1"/>
</dbReference>
<evidence type="ECO:0000256" key="4">
    <source>
        <dbReference type="ARBA" id="ARBA00008954"/>
    </source>
</evidence>
<dbReference type="InterPro" id="IPR015424">
    <property type="entry name" value="PyrdxlP-dep_Trfase"/>
</dbReference>
<evidence type="ECO:0000256" key="7">
    <source>
        <dbReference type="ARBA" id="ARBA00022576"/>
    </source>
</evidence>
<evidence type="ECO:0000313" key="16">
    <source>
        <dbReference type="Proteomes" id="UP000199503"/>
    </source>
</evidence>
<comment type="function">
    <text evidence="2">Catalyzes reversively the conversion of L-aspartate beta-semialdehyde (ASA) to L-2,4-diaminobutyrate (DABA) by transamination with L-glutamate.</text>
</comment>
<comment type="catalytic activity">
    <reaction evidence="13">
        <text>L-2,4-diaminobutanoate + 2-oxoglutarate = L-aspartate 4-semialdehyde + L-glutamate</text>
        <dbReference type="Rhea" id="RHEA:11160"/>
        <dbReference type="ChEBI" id="CHEBI:16810"/>
        <dbReference type="ChEBI" id="CHEBI:29985"/>
        <dbReference type="ChEBI" id="CHEBI:58761"/>
        <dbReference type="ChEBI" id="CHEBI:537519"/>
        <dbReference type="EC" id="2.6.1.76"/>
    </reaction>
</comment>
<dbReference type="PROSITE" id="PS00600">
    <property type="entry name" value="AA_TRANSFER_CLASS_3"/>
    <property type="match status" value="1"/>
</dbReference>
<dbReference type="CDD" id="cd00610">
    <property type="entry name" value="OAT_like"/>
    <property type="match status" value="1"/>
</dbReference>
<evidence type="ECO:0000256" key="8">
    <source>
        <dbReference type="ARBA" id="ARBA00022679"/>
    </source>
</evidence>
<evidence type="ECO:0000256" key="14">
    <source>
        <dbReference type="RuleBase" id="RU003560"/>
    </source>
</evidence>
<evidence type="ECO:0000256" key="3">
    <source>
        <dbReference type="ARBA" id="ARBA00004946"/>
    </source>
</evidence>
<evidence type="ECO:0000256" key="1">
    <source>
        <dbReference type="ARBA" id="ARBA00001933"/>
    </source>
</evidence>
<dbReference type="Proteomes" id="UP000199503">
    <property type="component" value="Unassembled WGS sequence"/>
</dbReference>
<dbReference type="AlphaFoldDB" id="A0A1H9C151"/>
<evidence type="ECO:0000256" key="5">
    <source>
        <dbReference type="ARBA" id="ARBA00013155"/>
    </source>
</evidence>
<dbReference type="STRING" id="65499.SAMN04488000_101769"/>
<proteinExistence type="inferred from homology"/>
<keyword evidence="7 15" id="KW-0032">Aminotransferase</keyword>
<dbReference type="EMBL" id="FOFV01000001">
    <property type="protein sequence ID" value="SEP94844.1"/>
    <property type="molecule type" value="Genomic_DNA"/>
</dbReference>
<dbReference type="Pfam" id="PF00202">
    <property type="entry name" value="Aminotran_3"/>
    <property type="match status" value="1"/>
</dbReference>
<evidence type="ECO:0000256" key="6">
    <source>
        <dbReference type="ARBA" id="ARBA00014798"/>
    </source>
</evidence>
<dbReference type="NCBIfam" id="TIGR00709">
    <property type="entry name" value="dat"/>
    <property type="match status" value="1"/>
</dbReference>
<name>A0A1H9C151_9PSEU</name>
<keyword evidence="8 15" id="KW-0808">Transferase</keyword>